<dbReference type="InterPro" id="IPR036514">
    <property type="entry name" value="SGNH_hydro_sf"/>
</dbReference>
<evidence type="ECO:0000256" key="7">
    <source>
        <dbReference type="ARBA" id="ARBA00023098"/>
    </source>
</evidence>
<evidence type="ECO:0000256" key="3">
    <source>
        <dbReference type="ARBA" id="ARBA00022525"/>
    </source>
</evidence>
<dbReference type="InterPro" id="IPR051238">
    <property type="entry name" value="GDSL_esterase/lipase"/>
</dbReference>
<dbReference type="PANTHER" id="PTHR45650">
    <property type="entry name" value="GDSL-LIKE LIPASE/ACYLHYDROLASE-RELATED"/>
    <property type="match status" value="1"/>
</dbReference>
<reference evidence="9 10" key="1">
    <citation type="submission" date="2023-12" db="EMBL/GenBank/DDBJ databases">
        <title>A high-quality genome assembly for Dillenia turbinata (Dilleniales).</title>
        <authorList>
            <person name="Chanderbali A."/>
        </authorList>
    </citation>
    <scope>NUCLEOTIDE SEQUENCE [LARGE SCALE GENOMIC DNA]</scope>
    <source>
        <strain evidence="9">LSX21</strain>
        <tissue evidence="9">Leaf</tissue>
    </source>
</reference>
<accession>A0AAN8VDW8</accession>
<dbReference type="GO" id="GO:0016042">
    <property type="term" value="P:lipid catabolic process"/>
    <property type="evidence" value="ECO:0007669"/>
    <property type="project" value="UniProtKB-KW"/>
</dbReference>
<evidence type="ECO:0000256" key="1">
    <source>
        <dbReference type="ARBA" id="ARBA00004613"/>
    </source>
</evidence>
<sequence length="350" mass="37717">MGESNSFSLILICMCFLQVIVGDDQLAPALYAFGDSLLDSGNNNYLPTWAKANYYPYGSTSFRFPTGRFSDGKNVADFVAEFLGLPLPPPAMSPESSGTVTGLNYASGSCGILPATGGILGKCLNLDDQINKFQSLVEGELTHHFGSKKDLLNYLSKSIVIFNIGSNDMGAYPLSGSTPQQFAQILLDHLSEALKRLYGLGVRKVVVFEVGPLGCTPGVAKMTPHFGLCSESTNQFISVYNTQLDATLKDLTSTLQGSSFVIARYFSLGLDIIKNPSKYGLTDTRNPCCEALGDGTSSCIPMVPGCKDVAKHFFWDGVHQTEAVYKIESDQCIHNSSFCSPLSIQGLVEL</sequence>
<organism evidence="9 10">
    <name type="scientific">Dillenia turbinata</name>
    <dbReference type="NCBI Taxonomy" id="194707"/>
    <lineage>
        <taxon>Eukaryota</taxon>
        <taxon>Viridiplantae</taxon>
        <taxon>Streptophyta</taxon>
        <taxon>Embryophyta</taxon>
        <taxon>Tracheophyta</taxon>
        <taxon>Spermatophyta</taxon>
        <taxon>Magnoliopsida</taxon>
        <taxon>eudicotyledons</taxon>
        <taxon>Gunneridae</taxon>
        <taxon>Pentapetalae</taxon>
        <taxon>Dilleniales</taxon>
        <taxon>Dilleniaceae</taxon>
        <taxon>Dillenia</taxon>
    </lineage>
</organism>
<dbReference type="CDD" id="cd01837">
    <property type="entry name" value="SGNH_plant_lipase_like"/>
    <property type="match status" value="1"/>
</dbReference>
<dbReference type="PANTHER" id="PTHR45650:SF14">
    <property type="entry name" value="GDSL ESTERASE_LIPASE 7-LIKE"/>
    <property type="match status" value="1"/>
</dbReference>
<feature type="chain" id="PRO_5042940282" evidence="8">
    <location>
        <begin position="23"/>
        <end position="350"/>
    </location>
</feature>
<dbReference type="Pfam" id="PF00657">
    <property type="entry name" value="Lipase_GDSL"/>
    <property type="match status" value="1"/>
</dbReference>
<dbReference type="Gene3D" id="3.40.50.1110">
    <property type="entry name" value="SGNH hydrolase"/>
    <property type="match status" value="1"/>
</dbReference>
<keyword evidence="5" id="KW-0378">Hydrolase</keyword>
<evidence type="ECO:0000256" key="2">
    <source>
        <dbReference type="ARBA" id="ARBA00008668"/>
    </source>
</evidence>
<evidence type="ECO:0000313" key="10">
    <source>
        <dbReference type="Proteomes" id="UP001370490"/>
    </source>
</evidence>
<proteinExistence type="inferred from homology"/>
<gene>
    <name evidence="9" type="ORF">RJ641_006637</name>
</gene>
<evidence type="ECO:0000313" key="9">
    <source>
        <dbReference type="EMBL" id="KAK6928046.1"/>
    </source>
</evidence>
<comment type="similarity">
    <text evidence="2">Belongs to the 'GDSL' lipolytic enzyme family.</text>
</comment>
<keyword evidence="6" id="KW-0442">Lipid degradation</keyword>
<keyword evidence="7" id="KW-0443">Lipid metabolism</keyword>
<keyword evidence="3" id="KW-0964">Secreted</keyword>
<comment type="caution">
    <text evidence="9">The sequence shown here is derived from an EMBL/GenBank/DDBJ whole genome shotgun (WGS) entry which is preliminary data.</text>
</comment>
<feature type="signal peptide" evidence="8">
    <location>
        <begin position="1"/>
        <end position="22"/>
    </location>
</feature>
<evidence type="ECO:0000256" key="8">
    <source>
        <dbReference type="SAM" id="SignalP"/>
    </source>
</evidence>
<dbReference type="InterPro" id="IPR001087">
    <property type="entry name" value="GDSL"/>
</dbReference>
<evidence type="ECO:0000256" key="6">
    <source>
        <dbReference type="ARBA" id="ARBA00022963"/>
    </source>
</evidence>
<keyword evidence="4 8" id="KW-0732">Signal</keyword>
<evidence type="ECO:0000256" key="4">
    <source>
        <dbReference type="ARBA" id="ARBA00022729"/>
    </source>
</evidence>
<protein>
    <submittedName>
        <fullName evidence="9">GDSL lipase/esterase</fullName>
    </submittedName>
</protein>
<dbReference type="SUPFAM" id="SSF52266">
    <property type="entry name" value="SGNH hydrolase"/>
    <property type="match status" value="1"/>
</dbReference>
<dbReference type="Proteomes" id="UP001370490">
    <property type="component" value="Unassembled WGS sequence"/>
</dbReference>
<comment type="subcellular location">
    <subcellularLocation>
        <location evidence="1">Secreted</location>
    </subcellularLocation>
</comment>
<evidence type="ECO:0000256" key="5">
    <source>
        <dbReference type="ARBA" id="ARBA00022801"/>
    </source>
</evidence>
<dbReference type="InterPro" id="IPR035669">
    <property type="entry name" value="SGNH_plant_lipase-like"/>
</dbReference>
<name>A0AAN8VDW8_9MAGN</name>
<keyword evidence="10" id="KW-1185">Reference proteome</keyword>
<dbReference type="EMBL" id="JBAMMX010000014">
    <property type="protein sequence ID" value="KAK6928046.1"/>
    <property type="molecule type" value="Genomic_DNA"/>
</dbReference>
<dbReference type="GO" id="GO:0005576">
    <property type="term" value="C:extracellular region"/>
    <property type="evidence" value="ECO:0007669"/>
    <property type="project" value="UniProtKB-SubCell"/>
</dbReference>
<dbReference type="GO" id="GO:0016788">
    <property type="term" value="F:hydrolase activity, acting on ester bonds"/>
    <property type="evidence" value="ECO:0007669"/>
    <property type="project" value="InterPro"/>
</dbReference>
<dbReference type="AlphaFoldDB" id="A0AAN8VDW8"/>